<dbReference type="AlphaFoldDB" id="A0A5J5G5A0"/>
<dbReference type="Proteomes" id="UP000367750">
    <property type="component" value="Unassembled WGS sequence"/>
</dbReference>
<feature type="domain" description="Nucleotidyltransferase-like" evidence="1">
    <location>
        <begin position="19"/>
        <end position="122"/>
    </location>
</feature>
<dbReference type="Pfam" id="PF14540">
    <property type="entry name" value="NTF-like"/>
    <property type="match status" value="1"/>
</dbReference>
<evidence type="ECO:0000259" key="1">
    <source>
        <dbReference type="Pfam" id="PF14540"/>
    </source>
</evidence>
<sequence length="294" mass="33585">MEGTMELSNLTWLSGEAFDENALGAALLRRQGSSSSQSALLHDFDMVILVLHEELEEGYQIQDSLTGEIRSQILHVDLDSLQRSVITGDNNERISCILEGDIIWDPQGVLEQIRQEIIRFSKPLRDRILFVEFARLLHMYVKSKRYIQAGCIMDAYNCILVALYHWARLEVTEQGRYPEPAVWEQVKELNSSVYKMYEELTVSGETLEQRIQLAQLACEFSMMSQMGQSCSFLLNWMKERGETWSVQELLKHSDFQPVALELPLVLRKLASRALVQEVASWKEGGGCAVQYAVC</sequence>
<keyword evidence="4" id="KW-1185">Reference proteome</keyword>
<dbReference type="InterPro" id="IPR043519">
    <property type="entry name" value="NT_sf"/>
</dbReference>
<name>A0A5J5G5A0_9BACL</name>
<dbReference type="Gene3D" id="1.20.120.330">
    <property type="entry name" value="Nucleotidyltransferases domain 2"/>
    <property type="match status" value="1"/>
</dbReference>
<evidence type="ECO:0000313" key="4">
    <source>
        <dbReference type="Proteomes" id="UP000367750"/>
    </source>
</evidence>
<dbReference type="EMBL" id="VYKK01000018">
    <property type="protein sequence ID" value="KAA9002138.1"/>
    <property type="molecule type" value="Genomic_DNA"/>
</dbReference>
<accession>A0A5J5G5A0</accession>
<dbReference type="Pfam" id="PF22339">
    <property type="entry name" value="YgxA-like_sub_bind"/>
    <property type="match status" value="1"/>
</dbReference>
<evidence type="ECO:0000259" key="2">
    <source>
        <dbReference type="Pfam" id="PF22339"/>
    </source>
</evidence>
<reference evidence="3 4" key="1">
    <citation type="submission" date="2019-09" db="EMBL/GenBank/DDBJ databases">
        <title>Bacillus ochoae sp. nov., Paenibacillus whitsoniae sp. nov., Paenibacillus spiritus sp. nov. Isolated from the Mars Exploration Rover during spacecraft assembly.</title>
        <authorList>
            <person name="Seuylemezian A."/>
            <person name="Vaishampayan P."/>
        </authorList>
    </citation>
    <scope>NUCLEOTIDE SEQUENCE [LARGE SCALE GENOMIC DNA]</scope>
    <source>
        <strain evidence="3 4">MER_111</strain>
    </source>
</reference>
<dbReference type="InterPro" id="IPR029348">
    <property type="entry name" value="NTF-like"/>
</dbReference>
<dbReference type="InterPro" id="IPR054515">
    <property type="entry name" value="YgxA-like_substrate-bd"/>
</dbReference>
<dbReference type="OrthoDB" id="2350973at2"/>
<feature type="domain" description="YgxA-like substrate binding" evidence="2">
    <location>
        <begin position="129"/>
        <end position="224"/>
    </location>
</feature>
<gene>
    <name evidence="3" type="ORF">F4V43_13855</name>
</gene>
<organism evidence="3 4">
    <name type="scientific">Paenibacillus spiritus</name>
    <dbReference type="NCBI Taxonomy" id="2496557"/>
    <lineage>
        <taxon>Bacteria</taxon>
        <taxon>Bacillati</taxon>
        <taxon>Bacillota</taxon>
        <taxon>Bacilli</taxon>
        <taxon>Bacillales</taxon>
        <taxon>Paenibacillaceae</taxon>
        <taxon>Paenibacillus</taxon>
    </lineage>
</organism>
<proteinExistence type="predicted"/>
<dbReference type="Gene3D" id="3.30.460.10">
    <property type="entry name" value="Beta Polymerase, domain 2"/>
    <property type="match status" value="1"/>
</dbReference>
<comment type="caution">
    <text evidence="3">The sequence shown here is derived from an EMBL/GenBank/DDBJ whole genome shotgun (WGS) entry which is preliminary data.</text>
</comment>
<protein>
    <submittedName>
        <fullName evidence="3">Uncharacterized protein</fullName>
    </submittedName>
</protein>
<evidence type="ECO:0000313" key="3">
    <source>
        <dbReference type="EMBL" id="KAA9002138.1"/>
    </source>
</evidence>